<dbReference type="Gene3D" id="3.40.33.10">
    <property type="entry name" value="CAP"/>
    <property type="match status" value="1"/>
</dbReference>
<feature type="signal peptide" evidence="1">
    <location>
        <begin position="1"/>
        <end position="22"/>
    </location>
</feature>
<dbReference type="SUPFAM" id="SSF55797">
    <property type="entry name" value="PR-1-like"/>
    <property type="match status" value="1"/>
</dbReference>
<name>A0A2T2WSW9_9FIRM</name>
<dbReference type="Proteomes" id="UP000242972">
    <property type="component" value="Unassembled WGS sequence"/>
</dbReference>
<dbReference type="AlphaFoldDB" id="A0A2T2WSW9"/>
<reference evidence="3 4" key="1">
    <citation type="journal article" date="2014" name="BMC Genomics">
        <title>Comparison of environmental and isolate Sulfobacillus genomes reveals diverse carbon, sulfur, nitrogen, and hydrogen metabolisms.</title>
        <authorList>
            <person name="Justice N.B."/>
            <person name="Norman A."/>
            <person name="Brown C.T."/>
            <person name="Singh A."/>
            <person name="Thomas B.C."/>
            <person name="Banfield J.F."/>
        </authorList>
    </citation>
    <scope>NUCLEOTIDE SEQUENCE [LARGE SCALE GENOMIC DNA]</scope>
    <source>
        <strain evidence="3">AMDSBA4</strain>
    </source>
</reference>
<dbReference type="PANTHER" id="PTHR31157:SF1">
    <property type="entry name" value="SCP DOMAIN-CONTAINING PROTEIN"/>
    <property type="match status" value="1"/>
</dbReference>
<dbReference type="EMBL" id="PXYW01000153">
    <property type="protein sequence ID" value="PSR25334.1"/>
    <property type="molecule type" value="Genomic_DNA"/>
</dbReference>
<dbReference type="InterPro" id="IPR035940">
    <property type="entry name" value="CAP_sf"/>
</dbReference>
<evidence type="ECO:0000259" key="2">
    <source>
        <dbReference type="Pfam" id="PF00188"/>
    </source>
</evidence>
<proteinExistence type="predicted"/>
<gene>
    <name evidence="3" type="ORF">C7B46_20675</name>
</gene>
<sequence>MNYFTALLVAAGLPVTAGLSTAPTTTAIPVAVTARVSPNPAPNLVPVASVQAAYQTMAAQAQTPALPNSTIAWLSSASASSPLNPAEQMIELINQVRQEKGLAPYTINPVLMQLAQERAVALANGPFTSDMAQYGWPIQMEMAAGLQAQGMGAENIAEASSVQEAFTLLMASPPHAENILNPSETQIGVGVAPWGSGVAISELFMGPNT</sequence>
<feature type="chain" id="PRO_5015610398" evidence="1">
    <location>
        <begin position="23"/>
        <end position="209"/>
    </location>
</feature>
<evidence type="ECO:0000313" key="3">
    <source>
        <dbReference type="EMBL" id="PSR25334.1"/>
    </source>
</evidence>
<dbReference type="InterPro" id="IPR014044">
    <property type="entry name" value="CAP_dom"/>
</dbReference>
<protein>
    <submittedName>
        <fullName evidence="3">CAP domain-containing protein</fullName>
    </submittedName>
</protein>
<keyword evidence="1" id="KW-0732">Signal</keyword>
<comment type="caution">
    <text evidence="3">The sequence shown here is derived from an EMBL/GenBank/DDBJ whole genome shotgun (WGS) entry which is preliminary data.</text>
</comment>
<dbReference type="CDD" id="cd05379">
    <property type="entry name" value="CAP_bacterial"/>
    <property type="match status" value="1"/>
</dbReference>
<evidence type="ECO:0000256" key="1">
    <source>
        <dbReference type="SAM" id="SignalP"/>
    </source>
</evidence>
<dbReference type="Pfam" id="PF00188">
    <property type="entry name" value="CAP"/>
    <property type="match status" value="1"/>
</dbReference>
<accession>A0A2T2WSW9</accession>
<dbReference type="PANTHER" id="PTHR31157">
    <property type="entry name" value="SCP DOMAIN-CONTAINING PROTEIN"/>
    <property type="match status" value="1"/>
</dbReference>
<organism evidence="3 4">
    <name type="scientific">Sulfobacillus benefaciens</name>
    <dbReference type="NCBI Taxonomy" id="453960"/>
    <lineage>
        <taxon>Bacteria</taxon>
        <taxon>Bacillati</taxon>
        <taxon>Bacillota</taxon>
        <taxon>Clostridia</taxon>
        <taxon>Eubacteriales</taxon>
        <taxon>Clostridiales Family XVII. Incertae Sedis</taxon>
        <taxon>Sulfobacillus</taxon>
    </lineage>
</organism>
<evidence type="ECO:0000313" key="4">
    <source>
        <dbReference type="Proteomes" id="UP000242972"/>
    </source>
</evidence>
<feature type="domain" description="SCP" evidence="2">
    <location>
        <begin position="91"/>
        <end position="197"/>
    </location>
</feature>